<evidence type="ECO:0000259" key="1">
    <source>
        <dbReference type="Pfam" id="PF03819"/>
    </source>
</evidence>
<dbReference type="OrthoDB" id="2418132at2"/>
<dbReference type="GeneID" id="89500695"/>
<dbReference type="InterPro" id="IPR011411">
    <property type="entry name" value="MazG-related_YvdC"/>
</dbReference>
<sequence>MNLDHFQKWVNDFYGERGWTKYGPFIRVGFLMEEVGELARAVRTTEIGRDRPDEGDRSVEEIRAELIEEMGDVLGNLVLLAEQYGVGPEEIMKAHQEKLVKRFGEMAEKK</sequence>
<keyword evidence="3" id="KW-1185">Reference proteome</keyword>
<dbReference type="RefSeq" id="WP_003390838.1">
    <property type="nucleotide sequence ID" value="NZ_APBN01000012.1"/>
</dbReference>
<proteinExistence type="predicted"/>
<gene>
    <name evidence="2" type="ORF">I532_21016</name>
</gene>
<dbReference type="Gene3D" id="1.10.287.1080">
    <property type="entry name" value="MazG-like"/>
    <property type="match status" value="1"/>
</dbReference>
<dbReference type="Pfam" id="PF03819">
    <property type="entry name" value="MazG"/>
    <property type="match status" value="1"/>
</dbReference>
<comment type="caution">
    <text evidence="2">The sequence shown here is derived from an EMBL/GenBank/DDBJ whole genome shotgun (WGS) entry which is preliminary data.</text>
</comment>
<dbReference type="AlphaFoldDB" id="M8D3K0"/>
<dbReference type="SUPFAM" id="SSF101386">
    <property type="entry name" value="all-alpha NTP pyrophosphatases"/>
    <property type="match status" value="1"/>
</dbReference>
<dbReference type="PANTHER" id="PTHR42692">
    <property type="entry name" value="NUCLEOTIDE PYROPHOSPHOHYDROLASE"/>
    <property type="match status" value="1"/>
</dbReference>
<dbReference type="STRING" id="1300222.I532_21016"/>
<dbReference type="PANTHER" id="PTHR42692:SF2">
    <property type="entry name" value="IG HYPOTHETICAL 16995"/>
    <property type="match status" value="1"/>
</dbReference>
<dbReference type="InterPro" id="IPR047046">
    <property type="entry name" value="YpjD/YvdC"/>
</dbReference>
<name>M8D3K0_9BACL</name>
<dbReference type="EMBL" id="APBN01000012">
    <property type="protein sequence ID" value="EMT50834.1"/>
    <property type="molecule type" value="Genomic_DNA"/>
</dbReference>
<dbReference type="Proteomes" id="UP000012081">
    <property type="component" value="Unassembled WGS sequence"/>
</dbReference>
<feature type="domain" description="NTP pyrophosphohydrolase MazG-like" evidence="1">
    <location>
        <begin position="30"/>
        <end position="102"/>
    </location>
</feature>
<accession>M8D3K0</accession>
<dbReference type="PATRIC" id="fig|1300222.3.peg.4423"/>
<dbReference type="PIRSF" id="PIRSF036521">
    <property type="entry name" value="UCP036521_pph"/>
    <property type="match status" value="1"/>
</dbReference>
<dbReference type="InterPro" id="IPR004518">
    <property type="entry name" value="MazG-like_dom"/>
</dbReference>
<dbReference type="CDD" id="cd11523">
    <property type="entry name" value="NTP-PPase"/>
    <property type="match status" value="1"/>
</dbReference>
<reference evidence="2 3" key="1">
    <citation type="submission" date="2013-03" db="EMBL/GenBank/DDBJ databases">
        <title>Assembly of a new bacterial strain Brevibacillus borstelensis AK1.</title>
        <authorList>
            <person name="Rajan I."/>
            <person name="PoliReddy D."/>
            <person name="Sugumar T."/>
            <person name="Rathinam K."/>
            <person name="Alqarawi S."/>
            <person name="Khalil A.B."/>
            <person name="Sivakumar N."/>
        </authorList>
    </citation>
    <scope>NUCLEOTIDE SEQUENCE [LARGE SCALE GENOMIC DNA]</scope>
    <source>
        <strain evidence="2 3">AK1</strain>
    </source>
</reference>
<protein>
    <recommendedName>
        <fullName evidence="1">NTP pyrophosphohydrolase MazG-like domain-containing protein</fullName>
    </recommendedName>
</protein>
<evidence type="ECO:0000313" key="3">
    <source>
        <dbReference type="Proteomes" id="UP000012081"/>
    </source>
</evidence>
<organism evidence="2 3">
    <name type="scientific">Brevibacillus borstelensis AK1</name>
    <dbReference type="NCBI Taxonomy" id="1300222"/>
    <lineage>
        <taxon>Bacteria</taxon>
        <taxon>Bacillati</taxon>
        <taxon>Bacillota</taxon>
        <taxon>Bacilli</taxon>
        <taxon>Bacillales</taxon>
        <taxon>Paenibacillaceae</taxon>
        <taxon>Brevibacillus</taxon>
    </lineage>
</organism>
<evidence type="ECO:0000313" key="2">
    <source>
        <dbReference type="EMBL" id="EMT50834.1"/>
    </source>
</evidence>